<keyword evidence="3" id="KW-1185">Reference proteome</keyword>
<feature type="transmembrane region" description="Helical" evidence="1">
    <location>
        <begin position="31"/>
        <end position="49"/>
    </location>
</feature>
<comment type="caution">
    <text evidence="2">The sequence shown here is derived from an EMBL/GenBank/DDBJ whole genome shotgun (WGS) entry which is preliminary data.</text>
</comment>
<dbReference type="RefSeq" id="WP_136895945.1">
    <property type="nucleotide sequence ID" value="NZ_SWJE01000008.1"/>
</dbReference>
<feature type="transmembrane region" description="Helical" evidence="1">
    <location>
        <begin position="171"/>
        <end position="190"/>
    </location>
</feature>
<evidence type="ECO:0000256" key="1">
    <source>
        <dbReference type="SAM" id="Phobius"/>
    </source>
</evidence>
<proteinExistence type="predicted"/>
<dbReference type="AlphaFoldDB" id="A0A4U1I3B0"/>
<sequence length="235" mass="26144">MTDPSEYIAQHLRNFSASSSDHPASGVLNPYALLLPIVLFVVLVCIAAFEDRWAMFRLAPPMSFRRRLFVWWSCAWRQFLASIPLAVIGGVAFLYLVHRLAVPLGHLSGNMLQHATGMFTAMLSLVVTAMPLIVAPLICTMLSLPVYGYMVRKGLASHALAVPARFGLWRATRLGVTTLAWSGVGTLFIADLTATLPHRVAEGLRLLFFVVWGMYIVLPRQIRRAERLRQVLSAK</sequence>
<evidence type="ECO:0000313" key="2">
    <source>
        <dbReference type="EMBL" id="TKC87682.1"/>
    </source>
</evidence>
<name>A0A4U1I3B0_9BURK</name>
<accession>A0A4U1I3B0</accession>
<evidence type="ECO:0000313" key="3">
    <source>
        <dbReference type="Proteomes" id="UP000305539"/>
    </source>
</evidence>
<feature type="transmembrane region" description="Helical" evidence="1">
    <location>
        <begin position="69"/>
        <end position="97"/>
    </location>
</feature>
<feature type="transmembrane region" description="Helical" evidence="1">
    <location>
        <begin position="117"/>
        <end position="150"/>
    </location>
</feature>
<protein>
    <submittedName>
        <fullName evidence="2">Uncharacterized protein</fullName>
    </submittedName>
</protein>
<gene>
    <name evidence="2" type="ORF">FAZ69_15425</name>
</gene>
<keyword evidence="1" id="KW-1133">Transmembrane helix</keyword>
<feature type="transmembrane region" description="Helical" evidence="1">
    <location>
        <begin position="202"/>
        <end position="218"/>
    </location>
</feature>
<dbReference type="OrthoDB" id="9087547at2"/>
<organism evidence="2 3">
    <name type="scientific">Trinickia terrae</name>
    <dbReference type="NCBI Taxonomy" id="2571161"/>
    <lineage>
        <taxon>Bacteria</taxon>
        <taxon>Pseudomonadati</taxon>
        <taxon>Pseudomonadota</taxon>
        <taxon>Betaproteobacteria</taxon>
        <taxon>Burkholderiales</taxon>
        <taxon>Burkholderiaceae</taxon>
        <taxon>Trinickia</taxon>
    </lineage>
</organism>
<keyword evidence="1" id="KW-0472">Membrane</keyword>
<reference evidence="2 3" key="1">
    <citation type="submission" date="2019-04" db="EMBL/GenBank/DDBJ databases">
        <title>Trinickia sp. 7GSK02, isolated from subtropical forest soil.</title>
        <authorList>
            <person name="Gao Z.-H."/>
            <person name="Qiu L.-H."/>
        </authorList>
    </citation>
    <scope>NUCLEOTIDE SEQUENCE [LARGE SCALE GENOMIC DNA]</scope>
    <source>
        <strain evidence="2 3">7GSK02</strain>
    </source>
</reference>
<keyword evidence="1" id="KW-0812">Transmembrane</keyword>
<dbReference type="Proteomes" id="UP000305539">
    <property type="component" value="Unassembled WGS sequence"/>
</dbReference>
<dbReference type="EMBL" id="SWJE01000008">
    <property type="protein sequence ID" value="TKC87682.1"/>
    <property type="molecule type" value="Genomic_DNA"/>
</dbReference>